<proteinExistence type="predicted"/>
<dbReference type="Pfam" id="PF00440">
    <property type="entry name" value="TetR_N"/>
    <property type="match status" value="1"/>
</dbReference>
<protein>
    <submittedName>
        <fullName evidence="7">TetR/AcrR family transcriptional regulator</fullName>
    </submittedName>
</protein>
<sequence>MTEAATVRRRGRPPKIPREHGDTREMLLRCGVELLTAQGLGSTGIETVLKRVGVPKGSFYHYFESKDAFGLEVLRRYADYFARKLDHWLLEEDQPPLERVARFVEDAKTGMAKYDFERGCLVGNLGQEVATLAADFRGALEDVLSDWERRLAACLELAVRDGSLPPGTDCERLAAFFWIGWEGAVLRAKLARDTRPLDVFIAGFLTGIQNRN</sequence>
<comment type="caution">
    <text evidence="7">The sequence shown here is derived from an EMBL/GenBank/DDBJ whole genome shotgun (WGS) entry which is preliminary data.</text>
</comment>
<evidence type="ECO:0000256" key="3">
    <source>
        <dbReference type="ARBA" id="ARBA00023163"/>
    </source>
</evidence>
<dbReference type="InterPro" id="IPR011075">
    <property type="entry name" value="TetR_C"/>
</dbReference>
<reference evidence="8" key="1">
    <citation type="journal article" date="2019" name="Int. J. Syst. Evol. Microbiol.">
        <title>The Global Catalogue of Microorganisms (GCM) 10K type strain sequencing project: providing services to taxonomists for standard genome sequencing and annotation.</title>
        <authorList>
            <consortium name="The Broad Institute Genomics Platform"/>
            <consortium name="The Broad Institute Genome Sequencing Center for Infectious Disease"/>
            <person name="Wu L."/>
            <person name="Ma J."/>
        </authorList>
    </citation>
    <scope>NUCLEOTIDE SEQUENCE [LARGE SCALE GENOMIC DNA]</scope>
    <source>
        <strain evidence="8">JCM 17593</strain>
    </source>
</reference>
<dbReference type="RefSeq" id="WP_344772513.1">
    <property type="nucleotide sequence ID" value="NZ_BAABBX010000001.1"/>
</dbReference>
<dbReference type="EMBL" id="BAABBX010000001">
    <property type="protein sequence ID" value="GAA4182356.1"/>
    <property type="molecule type" value="Genomic_DNA"/>
</dbReference>
<keyword evidence="8" id="KW-1185">Reference proteome</keyword>
<organism evidence="7 8">
    <name type="scientific">Gryllotalpicola kribbensis</name>
    <dbReference type="NCBI Taxonomy" id="993084"/>
    <lineage>
        <taxon>Bacteria</taxon>
        <taxon>Bacillati</taxon>
        <taxon>Actinomycetota</taxon>
        <taxon>Actinomycetes</taxon>
        <taxon>Micrococcales</taxon>
        <taxon>Microbacteriaceae</taxon>
        <taxon>Gryllotalpicola</taxon>
    </lineage>
</organism>
<evidence type="ECO:0000313" key="7">
    <source>
        <dbReference type="EMBL" id="GAA4182356.1"/>
    </source>
</evidence>
<evidence type="ECO:0000256" key="1">
    <source>
        <dbReference type="ARBA" id="ARBA00023015"/>
    </source>
</evidence>
<dbReference type="Proteomes" id="UP001500213">
    <property type="component" value="Unassembled WGS sequence"/>
</dbReference>
<dbReference type="InterPro" id="IPR036271">
    <property type="entry name" value="Tet_transcr_reg_TetR-rel_C_sf"/>
</dbReference>
<feature type="DNA-binding region" description="H-T-H motif" evidence="4">
    <location>
        <begin position="44"/>
        <end position="63"/>
    </location>
</feature>
<feature type="domain" description="HTH tetR-type" evidence="6">
    <location>
        <begin position="21"/>
        <end position="81"/>
    </location>
</feature>
<dbReference type="InterPro" id="IPR009057">
    <property type="entry name" value="Homeodomain-like_sf"/>
</dbReference>
<dbReference type="PROSITE" id="PS50977">
    <property type="entry name" value="HTH_TETR_2"/>
    <property type="match status" value="1"/>
</dbReference>
<dbReference type="PANTHER" id="PTHR47506">
    <property type="entry name" value="TRANSCRIPTIONAL REGULATORY PROTEIN"/>
    <property type="match status" value="1"/>
</dbReference>
<dbReference type="Pfam" id="PF16925">
    <property type="entry name" value="TetR_C_13"/>
    <property type="match status" value="1"/>
</dbReference>
<dbReference type="SUPFAM" id="SSF48498">
    <property type="entry name" value="Tetracyclin repressor-like, C-terminal domain"/>
    <property type="match status" value="1"/>
</dbReference>
<evidence type="ECO:0000256" key="5">
    <source>
        <dbReference type="SAM" id="MobiDB-lite"/>
    </source>
</evidence>
<dbReference type="PRINTS" id="PR00455">
    <property type="entry name" value="HTHTETR"/>
</dbReference>
<accession>A0ABP8AE18</accession>
<keyword evidence="3" id="KW-0804">Transcription</keyword>
<dbReference type="PANTHER" id="PTHR47506:SF6">
    <property type="entry name" value="HTH-TYPE TRANSCRIPTIONAL REPRESSOR NEMR"/>
    <property type="match status" value="1"/>
</dbReference>
<keyword evidence="2 4" id="KW-0238">DNA-binding</keyword>
<name>A0ABP8AE18_9MICO</name>
<dbReference type="SUPFAM" id="SSF46689">
    <property type="entry name" value="Homeodomain-like"/>
    <property type="match status" value="1"/>
</dbReference>
<evidence type="ECO:0000256" key="4">
    <source>
        <dbReference type="PROSITE-ProRule" id="PRU00335"/>
    </source>
</evidence>
<dbReference type="Gene3D" id="1.10.357.10">
    <property type="entry name" value="Tetracycline Repressor, domain 2"/>
    <property type="match status" value="1"/>
</dbReference>
<evidence type="ECO:0000313" key="8">
    <source>
        <dbReference type="Proteomes" id="UP001500213"/>
    </source>
</evidence>
<evidence type="ECO:0000256" key="2">
    <source>
        <dbReference type="ARBA" id="ARBA00023125"/>
    </source>
</evidence>
<keyword evidence="1" id="KW-0805">Transcription regulation</keyword>
<feature type="region of interest" description="Disordered" evidence="5">
    <location>
        <begin position="1"/>
        <end position="20"/>
    </location>
</feature>
<dbReference type="InterPro" id="IPR001647">
    <property type="entry name" value="HTH_TetR"/>
</dbReference>
<gene>
    <name evidence="7" type="ORF">GCM10022288_00140</name>
</gene>
<evidence type="ECO:0000259" key="6">
    <source>
        <dbReference type="PROSITE" id="PS50977"/>
    </source>
</evidence>